<organism evidence="1 2">
    <name type="scientific">Columbia Basin potato purple top phytoplasma</name>
    <dbReference type="NCBI Taxonomy" id="307134"/>
    <lineage>
        <taxon>Bacteria</taxon>
        <taxon>Bacillati</taxon>
        <taxon>Mycoplasmatota</taxon>
        <taxon>Mollicutes</taxon>
        <taxon>Acholeplasmatales</taxon>
        <taxon>Acholeplasmataceae</taxon>
        <taxon>Candidatus Phytoplasma</taxon>
        <taxon>16SrVI (Clover proliferation group)</taxon>
    </lineage>
</organism>
<comment type="caution">
    <text evidence="1">The sequence shown here is derived from an EMBL/GenBank/DDBJ whole genome shotgun (WGS) entry which is preliminary data.</text>
</comment>
<keyword evidence="2" id="KW-1185">Reference proteome</keyword>
<name>A0ABT5L9Q4_9MOLU</name>
<dbReference type="Proteomes" id="UP001221763">
    <property type="component" value="Unassembled WGS sequence"/>
</dbReference>
<accession>A0ABT5L9Q4</accession>
<dbReference type="EMBL" id="JANHJP010000059">
    <property type="protein sequence ID" value="MDC9032324.1"/>
    <property type="molecule type" value="Genomic_DNA"/>
</dbReference>
<protein>
    <submittedName>
        <fullName evidence="1">Uncharacterized protein</fullName>
    </submittedName>
</protein>
<proteinExistence type="predicted"/>
<evidence type="ECO:0000313" key="1">
    <source>
        <dbReference type="EMBL" id="MDC9032324.1"/>
    </source>
</evidence>
<gene>
    <name evidence="1" type="ORF">M8044_000547</name>
</gene>
<evidence type="ECO:0000313" key="2">
    <source>
        <dbReference type="Proteomes" id="UP001221763"/>
    </source>
</evidence>
<sequence length="38" mass="4335">MKFFPVGDIPTASNSGILYLYNIHKAENLFNNTETVFK</sequence>
<reference evidence="1 2" key="1">
    <citation type="journal article" date="2023" name="Plant">
        <title>Draft Genome Sequence Resource of CBPPT1, a 'Candidatus Phytoplasma trifolii'-Related Strain Associated with Potato Purple Top Disease in the Columbia Basin, U.S.A.</title>
        <authorList>
            <person name="Wei W."/>
            <person name="Shao J."/>
            <person name="Bottner-Parker K.D."/>
            <person name="Zhao Y."/>
        </authorList>
    </citation>
    <scope>NUCLEOTIDE SEQUENCE [LARGE SCALE GENOMIC DNA]</scope>
    <source>
        <strain evidence="1 2">CBPPT1</strain>
    </source>
</reference>